<name>A0A2A6CLE9_PRIPA</name>
<gene>
    <name evidence="1" type="primary">WBGene00279731</name>
</gene>
<dbReference type="EnsemblMetazoa" id="PPA41362.1">
    <property type="protein sequence ID" value="PPA41362.1"/>
    <property type="gene ID" value="WBGene00279731"/>
</dbReference>
<accession>A0A8R1YVF7</accession>
<dbReference type="PANTHER" id="PTHR22943">
    <property type="entry name" value="7-TRANSMEMBRANE DOMAIN RECEPTOR C.ELEGANS"/>
    <property type="match status" value="1"/>
</dbReference>
<evidence type="ECO:0000313" key="2">
    <source>
        <dbReference type="Proteomes" id="UP000005239"/>
    </source>
</evidence>
<dbReference type="InterPro" id="IPR019428">
    <property type="entry name" value="7TM_GPCR_serpentine_rcpt_Str"/>
</dbReference>
<dbReference type="PANTHER" id="PTHR22943:SF248">
    <property type="entry name" value="SEVEN TM RECEPTOR"/>
    <property type="match status" value="1"/>
</dbReference>
<accession>A0A2A6CLE9</accession>
<reference evidence="1" key="2">
    <citation type="submission" date="2022-06" db="UniProtKB">
        <authorList>
            <consortium name="EnsemblMetazoa"/>
        </authorList>
    </citation>
    <scope>IDENTIFICATION</scope>
    <source>
        <strain evidence="1">PS312</strain>
    </source>
</reference>
<dbReference type="OrthoDB" id="10672338at2759"/>
<sequence length="352" mass="40673">MLSLYTLVEDSHAIAGFITNILLMYTIVKFSRKSLGPYKELLLIFAAYEVFLVVLHTVLKPRVVNTTIFGVAADWDNRYLTTLYCVCNTVPFALTIIDFLYRYWCIARPHLIQLFYDWRFNVFFFFLWFFLCIQVLTEDGEEIARGLLVAETGRRLGKEIKEGWLIMNHWKNNELNVPNFLASITFNTLMIGCFSIAITLGWLCYHHIYVLGGTLNFGPCSSNAKEAVRVRTAIPLLFVYSPYLCVVNLPLFRLPIFYMDDACMLLTSCFLAWDRIIAKSSDVNHREGNLSSELRYRAIERSKFIHKVSEKEYFQEGIAQEDRNRANKGQNIGDPVGSHNVIIPVETTHPRE</sequence>
<protein>
    <submittedName>
        <fullName evidence="1">G protein-coupled receptor</fullName>
    </submittedName>
</protein>
<proteinExistence type="predicted"/>
<dbReference type="Proteomes" id="UP000005239">
    <property type="component" value="Unassembled WGS sequence"/>
</dbReference>
<evidence type="ECO:0000313" key="1">
    <source>
        <dbReference type="EnsemblMetazoa" id="PPA41362.1"/>
    </source>
</evidence>
<dbReference type="Pfam" id="PF10326">
    <property type="entry name" value="7TM_GPCR_Str"/>
    <property type="match status" value="1"/>
</dbReference>
<reference evidence="2" key="1">
    <citation type="journal article" date="2008" name="Nat. Genet.">
        <title>The Pristionchus pacificus genome provides a unique perspective on nematode lifestyle and parasitism.</title>
        <authorList>
            <person name="Dieterich C."/>
            <person name="Clifton S.W."/>
            <person name="Schuster L.N."/>
            <person name="Chinwalla A."/>
            <person name="Delehaunty K."/>
            <person name="Dinkelacker I."/>
            <person name="Fulton L."/>
            <person name="Fulton R."/>
            <person name="Godfrey J."/>
            <person name="Minx P."/>
            <person name="Mitreva M."/>
            <person name="Roeseler W."/>
            <person name="Tian H."/>
            <person name="Witte H."/>
            <person name="Yang S.P."/>
            <person name="Wilson R.K."/>
            <person name="Sommer R.J."/>
        </authorList>
    </citation>
    <scope>NUCLEOTIDE SEQUENCE [LARGE SCALE GENOMIC DNA]</scope>
    <source>
        <strain evidence="2">PS312</strain>
    </source>
</reference>
<organism evidence="1 2">
    <name type="scientific">Pristionchus pacificus</name>
    <name type="common">Parasitic nematode worm</name>
    <dbReference type="NCBI Taxonomy" id="54126"/>
    <lineage>
        <taxon>Eukaryota</taxon>
        <taxon>Metazoa</taxon>
        <taxon>Ecdysozoa</taxon>
        <taxon>Nematoda</taxon>
        <taxon>Chromadorea</taxon>
        <taxon>Rhabditida</taxon>
        <taxon>Rhabditina</taxon>
        <taxon>Diplogasteromorpha</taxon>
        <taxon>Diplogasteroidea</taxon>
        <taxon>Neodiplogasteridae</taxon>
        <taxon>Pristionchus</taxon>
    </lineage>
</organism>
<dbReference type="AlphaFoldDB" id="A0A2A6CLE9"/>
<keyword evidence="2" id="KW-1185">Reference proteome</keyword>